<gene>
    <name evidence="1" type="ORF">GPX89_07625</name>
</gene>
<sequence>MTTDTTANTGELFVALISFVPPASARDAGQFAPFDTIDAARQWADEQLRADVGRSGSAWNFRADVARVTRADFDADTWGVDNDNTATRATWNVETATVVWQDNGPFEFGDWSDEFEYDECDDSDM</sequence>
<protein>
    <submittedName>
        <fullName evidence="1">Uncharacterized protein</fullName>
    </submittedName>
</protein>
<dbReference type="EMBL" id="WRPP01000001">
    <property type="protein sequence ID" value="MVU77116.1"/>
    <property type="molecule type" value="Genomic_DNA"/>
</dbReference>
<name>A0A7K1URZ8_9NOCA</name>
<dbReference type="RefSeq" id="WP_157386510.1">
    <property type="nucleotide sequence ID" value="NZ_WRPP01000001.1"/>
</dbReference>
<proteinExistence type="predicted"/>
<evidence type="ECO:0000313" key="1">
    <source>
        <dbReference type="EMBL" id="MVU77116.1"/>
    </source>
</evidence>
<accession>A0A7K1URZ8</accession>
<keyword evidence="2" id="KW-1185">Reference proteome</keyword>
<dbReference type="Proteomes" id="UP000466794">
    <property type="component" value="Unassembled WGS sequence"/>
</dbReference>
<organism evidence="1 2">
    <name type="scientific">Nocardia terrae</name>
    <dbReference type="NCBI Taxonomy" id="2675851"/>
    <lineage>
        <taxon>Bacteria</taxon>
        <taxon>Bacillati</taxon>
        <taxon>Actinomycetota</taxon>
        <taxon>Actinomycetes</taxon>
        <taxon>Mycobacteriales</taxon>
        <taxon>Nocardiaceae</taxon>
        <taxon>Nocardia</taxon>
    </lineage>
</organism>
<comment type="caution">
    <text evidence="1">The sequence shown here is derived from an EMBL/GenBank/DDBJ whole genome shotgun (WGS) entry which is preliminary data.</text>
</comment>
<evidence type="ECO:0000313" key="2">
    <source>
        <dbReference type="Proteomes" id="UP000466794"/>
    </source>
</evidence>
<reference evidence="1 2" key="1">
    <citation type="submission" date="2019-12" db="EMBL/GenBank/DDBJ databases">
        <title>Nocardia sp. nov. ET3-3 isolated from soil.</title>
        <authorList>
            <person name="Kanchanasin P."/>
            <person name="Tanasupawat S."/>
            <person name="Yuki M."/>
            <person name="Kudo T."/>
        </authorList>
    </citation>
    <scope>NUCLEOTIDE SEQUENCE [LARGE SCALE GENOMIC DNA]</scope>
    <source>
        <strain evidence="1 2">ET3-3</strain>
    </source>
</reference>
<dbReference type="AlphaFoldDB" id="A0A7K1URZ8"/>